<evidence type="ECO:0000256" key="6">
    <source>
        <dbReference type="ARBA" id="ARBA00022801"/>
    </source>
</evidence>
<evidence type="ECO:0000256" key="4">
    <source>
        <dbReference type="ARBA" id="ARBA00022722"/>
    </source>
</evidence>
<evidence type="ECO:0000259" key="8">
    <source>
        <dbReference type="Pfam" id="PF00078"/>
    </source>
</evidence>
<dbReference type="FunFam" id="3.10.10.10:FF:000007">
    <property type="entry name" value="Retrovirus-related Pol polyprotein from transposon 17.6-like Protein"/>
    <property type="match status" value="1"/>
</dbReference>
<keyword evidence="1" id="KW-0645">Protease</keyword>
<keyword evidence="6" id="KW-0378">Hydrolase</keyword>
<evidence type="ECO:0000256" key="2">
    <source>
        <dbReference type="ARBA" id="ARBA00022679"/>
    </source>
</evidence>
<evidence type="ECO:0000256" key="7">
    <source>
        <dbReference type="ARBA" id="ARBA00022918"/>
    </source>
</evidence>
<dbReference type="PANTHER" id="PTHR24559">
    <property type="entry name" value="TRANSPOSON TY3-I GAG-POL POLYPROTEIN"/>
    <property type="match status" value="1"/>
</dbReference>
<dbReference type="GO" id="GO:0004519">
    <property type="term" value="F:endonuclease activity"/>
    <property type="evidence" value="ECO:0007669"/>
    <property type="project" value="UniProtKB-KW"/>
</dbReference>
<dbReference type="InterPro" id="IPR043502">
    <property type="entry name" value="DNA/RNA_pol_sf"/>
</dbReference>
<dbReference type="Gene3D" id="3.10.10.10">
    <property type="entry name" value="HIV Type 1 Reverse Transcriptase, subunit A, domain 1"/>
    <property type="match status" value="1"/>
</dbReference>
<dbReference type="GO" id="GO:0003964">
    <property type="term" value="F:RNA-directed DNA polymerase activity"/>
    <property type="evidence" value="ECO:0007669"/>
    <property type="project" value="UniProtKB-KW"/>
</dbReference>
<dbReference type="GO" id="GO:0006508">
    <property type="term" value="P:proteolysis"/>
    <property type="evidence" value="ECO:0007669"/>
    <property type="project" value="UniProtKB-KW"/>
</dbReference>
<dbReference type="Gene3D" id="3.30.70.270">
    <property type="match status" value="1"/>
</dbReference>
<keyword evidence="7" id="KW-0695">RNA-directed DNA polymerase</keyword>
<evidence type="ECO:0000256" key="1">
    <source>
        <dbReference type="ARBA" id="ARBA00022670"/>
    </source>
</evidence>
<sequence>MHHITTTGPPLHTRAHRLPANKLSQTKEFRKMKEMGTMCCSDSPWASLLHMAQKLTGGWRPCWDYCHLNDITTADQYPVPYIQDFIANLGGAKFFFKIDLVQGYHQIPVHPDNIPKTAIITQLGFFKFLCMPFGLKNTAQAFQCLMDMVGRDLDFVFIYLDDRHPSHESYPTRTPYSGSGREWGVMWRHGPLNLRTIILPTRISTLKLHHGP</sequence>
<keyword evidence="4" id="KW-0540">Nuclease</keyword>
<feature type="domain" description="Reverse transcriptase" evidence="8">
    <location>
        <begin position="54"/>
        <end position="162"/>
    </location>
</feature>
<keyword evidence="2" id="KW-0808">Transferase</keyword>
<organism evidence="9">
    <name type="scientific">Scylla olivacea</name>
    <name type="common">Orange mud crab</name>
    <name type="synonym">Cancer olivacea</name>
    <dbReference type="NCBI Taxonomy" id="85551"/>
    <lineage>
        <taxon>Eukaryota</taxon>
        <taxon>Metazoa</taxon>
        <taxon>Ecdysozoa</taxon>
        <taxon>Arthropoda</taxon>
        <taxon>Crustacea</taxon>
        <taxon>Multicrustacea</taxon>
        <taxon>Malacostraca</taxon>
        <taxon>Eumalacostraca</taxon>
        <taxon>Eucarida</taxon>
        <taxon>Decapoda</taxon>
        <taxon>Pleocyemata</taxon>
        <taxon>Brachyura</taxon>
        <taxon>Eubrachyura</taxon>
        <taxon>Portunoidea</taxon>
        <taxon>Portunidae</taxon>
        <taxon>Portuninae</taxon>
        <taxon>Scylla</taxon>
    </lineage>
</organism>
<dbReference type="PANTHER" id="PTHR24559:SF454">
    <property type="entry name" value="RIBONUCLEASE H"/>
    <property type="match status" value="1"/>
</dbReference>
<keyword evidence="3" id="KW-0548">Nucleotidyltransferase</keyword>
<evidence type="ECO:0000313" key="9">
    <source>
        <dbReference type="EMBL" id="JAI67282.1"/>
    </source>
</evidence>
<protein>
    <recommendedName>
        <fullName evidence="8">Reverse transcriptase domain-containing protein</fullName>
    </recommendedName>
</protein>
<name>A0A0P4WLH4_SCYOL</name>
<dbReference type="SUPFAM" id="SSF56672">
    <property type="entry name" value="DNA/RNA polymerases"/>
    <property type="match status" value="1"/>
</dbReference>
<dbReference type="InterPro" id="IPR053134">
    <property type="entry name" value="RNA-dir_DNA_polymerase"/>
</dbReference>
<dbReference type="InterPro" id="IPR043128">
    <property type="entry name" value="Rev_trsase/Diguanyl_cyclase"/>
</dbReference>
<evidence type="ECO:0000256" key="3">
    <source>
        <dbReference type="ARBA" id="ARBA00022695"/>
    </source>
</evidence>
<proteinExistence type="predicted"/>
<dbReference type="GO" id="GO:0008233">
    <property type="term" value="F:peptidase activity"/>
    <property type="evidence" value="ECO:0007669"/>
    <property type="project" value="UniProtKB-KW"/>
</dbReference>
<evidence type="ECO:0000256" key="5">
    <source>
        <dbReference type="ARBA" id="ARBA00022759"/>
    </source>
</evidence>
<dbReference type="Pfam" id="PF00078">
    <property type="entry name" value="RVT_1"/>
    <property type="match status" value="1"/>
</dbReference>
<accession>A0A0P4WLH4</accession>
<dbReference type="InterPro" id="IPR000477">
    <property type="entry name" value="RT_dom"/>
</dbReference>
<keyword evidence="5" id="KW-0255">Endonuclease</keyword>
<dbReference type="CDD" id="cd01647">
    <property type="entry name" value="RT_LTR"/>
    <property type="match status" value="1"/>
</dbReference>
<dbReference type="EMBL" id="GDRN01037724">
    <property type="protein sequence ID" value="JAI67282.1"/>
    <property type="molecule type" value="Transcribed_RNA"/>
</dbReference>
<reference evidence="9" key="1">
    <citation type="submission" date="2015-09" db="EMBL/GenBank/DDBJ databases">
        <title>Scylla olivacea transcriptome.</title>
        <authorList>
            <person name="Ikhwanuddin M."/>
        </authorList>
    </citation>
    <scope>NUCLEOTIDE SEQUENCE</scope>
</reference>
<dbReference type="AlphaFoldDB" id="A0A0P4WLH4"/>